<keyword evidence="1" id="KW-0723">Serine/threonine-protein kinase</keyword>
<dbReference type="PRINTS" id="PR00109">
    <property type="entry name" value="TYRKINASE"/>
</dbReference>
<dbReference type="SUPFAM" id="SSF116846">
    <property type="entry name" value="MIT domain"/>
    <property type="match status" value="1"/>
</dbReference>
<evidence type="ECO:0000259" key="6">
    <source>
        <dbReference type="PROSITE" id="PS50011"/>
    </source>
</evidence>
<dbReference type="AlphaFoldDB" id="A0A1J4JVF0"/>
<dbReference type="GO" id="GO:0004674">
    <property type="term" value="F:protein serine/threonine kinase activity"/>
    <property type="evidence" value="ECO:0007669"/>
    <property type="project" value="UniProtKB-KW"/>
</dbReference>
<feature type="region of interest" description="Disordered" evidence="5">
    <location>
        <begin position="196"/>
        <end position="412"/>
    </location>
</feature>
<dbReference type="PROSITE" id="PS50011">
    <property type="entry name" value="PROTEIN_KINASE_DOM"/>
    <property type="match status" value="1"/>
</dbReference>
<dbReference type="SMART" id="SM00220">
    <property type="entry name" value="S_TKc"/>
    <property type="match status" value="1"/>
</dbReference>
<name>A0A1J4JVF0_9EUKA</name>
<dbReference type="Gene3D" id="1.10.510.10">
    <property type="entry name" value="Transferase(Phosphotransferase) domain 1"/>
    <property type="match status" value="1"/>
</dbReference>
<dbReference type="InterPro" id="IPR036181">
    <property type="entry name" value="MIT_dom_sf"/>
</dbReference>
<feature type="compositionally biased region" description="Pro residues" evidence="5">
    <location>
        <begin position="161"/>
        <end position="171"/>
    </location>
</feature>
<evidence type="ECO:0000256" key="5">
    <source>
        <dbReference type="SAM" id="MobiDB-lite"/>
    </source>
</evidence>
<keyword evidence="1" id="KW-0808">Transferase</keyword>
<dbReference type="InterPro" id="IPR050167">
    <property type="entry name" value="Ser_Thr_protein_kinase"/>
</dbReference>
<keyword evidence="3 4" id="KW-0067">ATP-binding</keyword>
<dbReference type="PANTHER" id="PTHR23257">
    <property type="entry name" value="SERINE-THREONINE PROTEIN KINASE"/>
    <property type="match status" value="1"/>
</dbReference>
<feature type="binding site" evidence="4">
    <location>
        <position position="459"/>
    </location>
    <ligand>
        <name>ATP</name>
        <dbReference type="ChEBI" id="CHEBI:30616"/>
    </ligand>
</feature>
<feature type="compositionally biased region" description="Basic and acidic residues" evidence="5">
    <location>
        <begin position="370"/>
        <end position="406"/>
    </location>
</feature>
<dbReference type="CDD" id="cd13999">
    <property type="entry name" value="STKc_MAP3K-like"/>
    <property type="match status" value="1"/>
</dbReference>
<gene>
    <name evidence="7" type="ORF">TRFO_06794</name>
</gene>
<dbReference type="Pfam" id="PF00069">
    <property type="entry name" value="Pkinase"/>
    <property type="match status" value="1"/>
</dbReference>
<sequence length="716" mass="82060">MSIYKDNFPKIQGTIATAVSLDNGNNYQQAINFYRIAKQQIDFQLNSNASKLPDKIRDYYAKNQVDIPRRIQYLESLLYNQQGFNQVPNYVLNGTQFQGQPHFQQNYGSPNYPQNPYQMPPPQHAPPYYSPANNPVNMHVTNQNPYNQTAALYPNINNNPPINPGPSPYPNAYPMNSITGSLYPEVSQILPPEQPQKMQIQNQPQNNQDQKENQQQAIQNQNQNQQNNKKQTQNNQKMENNQNSPTKANFSPSKPKQNSPQPTPQEEKPVKQQEPQKVQPKPKPTKEVNQDIKKVNSPVKQPEPPQQVAKPARPSPNKTNSPGSRVRRPNPESPNQRKNKLKVPPPELSDSSSDESSSEVIVRPRRRSSPRREDKAEKTKPEKVKISPTKTEKVPSKIEPKRRQSSSEDDEKPKIKHVFLSDYLIETKHFRKMEILGRGGFGCVYLVKEKETGKLFAMKELLGEFKSLDDEKAFFREIELLMIADHPGVMNFRGFSMLNSEHKRSATIVIEFLPNKSLQEVIEKKKRMSFTQKIINLYGVAEAMRYLHSIDIVHRDLKPANVLLNSEDEPVVGDFGLSKVMNQESMRQTQAAGSPVYMAPELMERQEYTKSVDVYAYGFLCYEVLTESLAFARINSVAELVNMVIRGRRPPVQKANIDDKYKELIEACWDQTPANRPTFKQICQYFISGRLLTENVDKAAFNRYVRKIEKCKAQTS</sequence>
<dbReference type="VEuPathDB" id="TrichDB:TRFO_06794"/>
<dbReference type="RefSeq" id="XP_068356271.1">
    <property type="nucleotide sequence ID" value="XM_068493305.1"/>
</dbReference>
<keyword evidence="1" id="KW-0418">Kinase</keyword>
<dbReference type="PROSITE" id="PS00108">
    <property type="entry name" value="PROTEIN_KINASE_ST"/>
    <property type="match status" value="1"/>
</dbReference>
<evidence type="ECO:0000256" key="3">
    <source>
        <dbReference type="ARBA" id="ARBA00022840"/>
    </source>
</evidence>
<dbReference type="InterPro" id="IPR008271">
    <property type="entry name" value="Ser/Thr_kinase_AS"/>
</dbReference>
<evidence type="ECO:0000256" key="2">
    <source>
        <dbReference type="ARBA" id="ARBA00022741"/>
    </source>
</evidence>
<feature type="compositionally biased region" description="Low complexity" evidence="5">
    <location>
        <begin position="196"/>
        <end position="243"/>
    </location>
</feature>
<keyword evidence="2 4" id="KW-0547">Nucleotide-binding</keyword>
<dbReference type="Proteomes" id="UP000179807">
    <property type="component" value="Unassembled WGS sequence"/>
</dbReference>
<dbReference type="SUPFAM" id="SSF56112">
    <property type="entry name" value="Protein kinase-like (PK-like)"/>
    <property type="match status" value="1"/>
</dbReference>
<dbReference type="GeneID" id="94828009"/>
<dbReference type="OrthoDB" id="538607at2759"/>
<organism evidence="7 8">
    <name type="scientific">Tritrichomonas foetus</name>
    <dbReference type="NCBI Taxonomy" id="1144522"/>
    <lineage>
        <taxon>Eukaryota</taxon>
        <taxon>Metamonada</taxon>
        <taxon>Parabasalia</taxon>
        <taxon>Tritrichomonadida</taxon>
        <taxon>Tritrichomonadidae</taxon>
        <taxon>Tritrichomonas</taxon>
    </lineage>
</organism>
<evidence type="ECO:0000256" key="1">
    <source>
        <dbReference type="ARBA" id="ARBA00022527"/>
    </source>
</evidence>
<dbReference type="InterPro" id="IPR011009">
    <property type="entry name" value="Kinase-like_dom_sf"/>
</dbReference>
<feature type="region of interest" description="Disordered" evidence="5">
    <location>
        <begin position="152"/>
        <end position="173"/>
    </location>
</feature>
<dbReference type="InterPro" id="IPR001245">
    <property type="entry name" value="Ser-Thr/Tyr_kinase_cat_dom"/>
</dbReference>
<dbReference type="InterPro" id="IPR017441">
    <property type="entry name" value="Protein_kinase_ATP_BS"/>
</dbReference>
<comment type="caution">
    <text evidence="7">The sequence shown here is derived from an EMBL/GenBank/DDBJ whole genome shotgun (WGS) entry which is preliminary data.</text>
</comment>
<dbReference type="GO" id="GO:0005737">
    <property type="term" value="C:cytoplasm"/>
    <property type="evidence" value="ECO:0007669"/>
    <property type="project" value="TreeGrafter"/>
</dbReference>
<evidence type="ECO:0000313" key="7">
    <source>
        <dbReference type="EMBL" id="OHT03135.1"/>
    </source>
</evidence>
<feature type="compositionally biased region" description="Low complexity" evidence="5">
    <location>
        <begin position="251"/>
        <end position="260"/>
    </location>
</feature>
<reference evidence="7" key="1">
    <citation type="submission" date="2016-10" db="EMBL/GenBank/DDBJ databases">
        <authorList>
            <person name="Benchimol M."/>
            <person name="Almeida L.G."/>
            <person name="Vasconcelos A.T."/>
            <person name="Perreira-Neves A."/>
            <person name="Rosa I.A."/>
            <person name="Tasca T."/>
            <person name="Bogo M.R."/>
            <person name="de Souza W."/>
        </authorList>
    </citation>
    <scope>NUCLEOTIDE SEQUENCE [LARGE SCALE GENOMIC DNA]</scope>
    <source>
        <strain evidence="7">K</strain>
    </source>
</reference>
<evidence type="ECO:0000256" key="4">
    <source>
        <dbReference type="PROSITE-ProRule" id="PRU10141"/>
    </source>
</evidence>
<keyword evidence="8" id="KW-1185">Reference proteome</keyword>
<proteinExistence type="predicted"/>
<feature type="compositionally biased region" description="Basic and acidic residues" evidence="5">
    <location>
        <begin position="284"/>
        <end position="294"/>
    </location>
</feature>
<dbReference type="GO" id="GO:0007165">
    <property type="term" value="P:signal transduction"/>
    <property type="evidence" value="ECO:0007669"/>
    <property type="project" value="TreeGrafter"/>
</dbReference>
<dbReference type="EMBL" id="MLAK01000838">
    <property type="protein sequence ID" value="OHT03135.1"/>
    <property type="molecule type" value="Genomic_DNA"/>
</dbReference>
<evidence type="ECO:0000313" key="8">
    <source>
        <dbReference type="Proteomes" id="UP000179807"/>
    </source>
</evidence>
<protein>
    <recommendedName>
        <fullName evidence="6">Protein kinase domain-containing protein</fullName>
    </recommendedName>
</protein>
<dbReference type="PROSITE" id="PS00107">
    <property type="entry name" value="PROTEIN_KINASE_ATP"/>
    <property type="match status" value="1"/>
</dbReference>
<feature type="domain" description="Protein kinase" evidence="6">
    <location>
        <begin position="430"/>
        <end position="687"/>
    </location>
</feature>
<dbReference type="InterPro" id="IPR000719">
    <property type="entry name" value="Prot_kinase_dom"/>
</dbReference>
<dbReference type="GO" id="GO:0005524">
    <property type="term" value="F:ATP binding"/>
    <property type="evidence" value="ECO:0007669"/>
    <property type="project" value="UniProtKB-UniRule"/>
</dbReference>
<accession>A0A1J4JVF0</accession>
<dbReference type="PANTHER" id="PTHR23257:SF958">
    <property type="entry name" value="SERINE_THREONINE-PROTEIN KINASE WNK4"/>
    <property type="match status" value="1"/>
</dbReference>